<proteinExistence type="predicted"/>
<reference evidence="4" key="1">
    <citation type="submission" date="2021-08" db="EMBL/GenBank/DDBJ databases">
        <title>WGS assembly of Ceratopteris richardii.</title>
        <authorList>
            <person name="Marchant D.B."/>
            <person name="Chen G."/>
            <person name="Jenkins J."/>
            <person name="Shu S."/>
            <person name="Leebens-Mack J."/>
            <person name="Grimwood J."/>
            <person name="Schmutz J."/>
            <person name="Soltis P."/>
            <person name="Soltis D."/>
            <person name="Chen Z.-H."/>
        </authorList>
    </citation>
    <scope>NUCLEOTIDE SEQUENCE</scope>
    <source>
        <strain evidence="4">Whitten #5841</strain>
        <tissue evidence="4">Leaf</tissue>
    </source>
</reference>
<keyword evidence="1" id="KW-0863">Zinc-finger</keyword>
<dbReference type="PROSITE" id="PS50089">
    <property type="entry name" value="ZF_RING_2"/>
    <property type="match status" value="1"/>
</dbReference>
<keyword evidence="5" id="KW-1185">Reference proteome</keyword>
<dbReference type="InterPro" id="IPR013083">
    <property type="entry name" value="Znf_RING/FYVE/PHD"/>
</dbReference>
<accession>A0A8T2V176</accession>
<dbReference type="AlphaFoldDB" id="A0A8T2V176"/>
<dbReference type="Pfam" id="PF13920">
    <property type="entry name" value="zf-C3HC4_3"/>
    <property type="match status" value="1"/>
</dbReference>
<feature type="region of interest" description="Disordered" evidence="2">
    <location>
        <begin position="577"/>
        <end position="634"/>
    </location>
</feature>
<evidence type="ECO:0000313" key="5">
    <source>
        <dbReference type="Proteomes" id="UP000825935"/>
    </source>
</evidence>
<protein>
    <recommendedName>
        <fullName evidence="3">RING-type domain-containing protein</fullName>
    </recommendedName>
</protein>
<sequence length="903" mass="101583">MACSLPKDSCRLSIAQRLFSEQNCKACFVGPQDSHDAWFLTKVGKAVDNVLRYEESQIKMLEDRIISRKWISNRASESKRLVTMKIHSLLLQWKPGFSVQWGAKIRGALPILEKLFSLMACCIVDYSHQLLIEPRLKKVICLVDAPLFYNLTDQNLFHQIISSVEPSPCSHCSSKQTAVFQLDGEKTTDSMLEDYLVPDIISYVGWNGFADEPRADDADEASICVKKQMLCTVRSGLQSEENDEDRKQDASLCRPSASDDLEDRIVEIKSNLSPFSRDILHTSNEVAESENANMHRASSSEVSFTDGFDVASINDAFEWSKRNLPSRGTVATLMFSEMRSSRREEADQVLLSALACQNADFLREKWKTHGDFASKWIVKKVMEALKKKARVKEQKLDHKCMRDKGLYSDARRRSLAGIQLSMKNTGPLRWLGMWCHRSFSKDDDDATYSTSLSANPFPGSQLNSRYPIHVTSNHLGSMCDKDSMIEAESVASCLPDPTSSSASMVETLTCHDSVNKDTVANYQKDYGDARQRCHHNVQEKHFNSSNNKHRTRDLRTLFMQDFSGELNDSIAYMVRQAKGESESRRRQQTSIVREMEGTHRENIVSRDSTSTNSCEVTSYNQNVTGAPAHDESDDKYAESFYSKSRIGPLHDNLMPHMSSGQKVMHEISSQEISRRIGEIDKSKNEEQYELGEYCSHVRTLEDTVSLQEADIAFIRTSPFDSLLTLQEAENSASTVARDNPALNRLMAQMDHSIIDEDLSKAQQIGFLNLESPHAIPIDPKGSEGAANPLLCAEDEHSIVEYKHGQRRDGRRKARVPLRSLFAENNVSMSASSGMGTSEDSLDTWEEPTEALEPLCCVCMIGLRGAAFTPCGHTFCRKCSRELWKGRGSCPLCNKLITGILDIF</sequence>
<keyword evidence="1" id="KW-0862">Zinc</keyword>
<gene>
    <name evidence="4" type="ORF">KP509_03G027400</name>
</gene>
<feature type="compositionally biased region" description="Polar residues" evidence="2">
    <location>
        <begin position="605"/>
        <end position="624"/>
    </location>
</feature>
<keyword evidence="1" id="KW-0479">Metal-binding</keyword>
<dbReference type="Gene3D" id="3.30.40.10">
    <property type="entry name" value="Zinc/RING finger domain, C3HC4 (zinc finger)"/>
    <property type="match status" value="1"/>
</dbReference>
<feature type="domain" description="RING-type" evidence="3">
    <location>
        <begin position="855"/>
        <end position="893"/>
    </location>
</feature>
<dbReference type="OrthoDB" id="1711136at2759"/>
<evidence type="ECO:0000259" key="3">
    <source>
        <dbReference type="PROSITE" id="PS50089"/>
    </source>
</evidence>
<feature type="compositionally biased region" description="Basic and acidic residues" evidence="2">
    <location>
        <begin position="593"/>
        <end position="604"/>
    </location>
</feature>
<organism evidence="4 5">
    <name type="scientific">Ceratopteris richardii</name>
    <name type="common">Triangle waterfern</name>
    <dbReference type="NCBI Taxonomy" id="49495"/>
    <lineage>
        <taxon>Eukaryota</taxon>
        <taxon>Viridiplantae</taxon>
        <taxon>Streptophyta</taxon>
        <taxon>Embryophyta</taxon>
        <taxon>Tracheophyta</taxon>
        <taxon>Polypodiopsida</taxon>
        <taxon>Polypodiidae</taxon>
        <taxon>Polypodiales</taxon>
        <taxon>Pteridineae</taxon>
        <taxon>Pteridaceae</taxon>
        <taxon>Parkerioideae</taxon>
        <taxon>Ceratopteris</taxon>
    </lineage>
</organism>
<evidence type="ECO:0000313" key="4">
    <source>
        <dbReference type="EMBL" id="KAH7441162.1"/>
    </source>
</evidence>
<dbReference type="PANTHER" id="PTHR46629">
    <property type="entry name" value="OS01G0917900 PROTEIN"/>
    <property type="match status" value="1"/>
</dbReference>
<comment type="caution">
    <text evidence="4">The sequence shown here is derived from an EMBL/GenBank/DDBJ whole genome shotgun (WGS) entry which is preliminary data.</text>
</comment>
<evidence type="ECO:0000256" key="2">
    <source>
        <dbReference type="SAM" id="MobiDB-lite"/>
    </source>
</evidence>
<dbReference type="GO" id="GO:0008270">
    <property type="term" value="F:zinc ion binding"/>
    <property type="evidence" value="ECO:0007669"/>
    <property type="project" value="UniProtKB-KW"/>
</dbReference>
<dbReference type="SUPFAM" id="SSF57850">
    <property type="entry name" value="RING/U-box"/>
    <property type="match status" value="1"/>
</dbReference>
<dbReference type="SMART" id="SM00184">
    <property type="entry name" value="RING"/>
    <property type="match status" value="1"/>
</dbReference>
<evidence type="ECO:0000256" key="1">
    <source>
        <dbReference type="PROSITE-ProRule" id="PRU00175"/>
    </source>
</evidence>
<dbReference type="EMBL" id="CM035408">
    <property type="protein sequence ID" value="KAH7441162.1"/>
    <property type="molecule type" value="Genomic_DNA"/>
</dbReference>
<name>A0A8T2V176_CERRI</name>
<dbReference type="InterPro" id="IPR001841">
    <property type="entry name" value="Znf_RING"/>
</dbReference>
<dbReference type="CDD" id="cd16449">
    <property type="entry name" value="RING-HC"/>
    <property type="match status" value="1"/>
</dbReference>
<dbReference type="Proteomes" id="UP000825935">
    <property type="component" value="Chromosome 3"/>
</dbReference>